<feature type="domain" description="Glycosyl transferase family 1" evidence="1">
    <location>
        <begin position="190"/>
        <end position="349"/>
    </location>
</feature>
<evidence type="ECO:0000259" key="2">
    <source>
        <dbReference type="Pfam" id="PF13439"/>
    </source>
</evidence>
<dbReference type="Pfam" id="PF00534">
    <property type="entry name" value="Glycos_transf_1"/>
    <property type="match status" value="1"/>
</dbReference>
<dbReference type="InterPro" id="IPR028098">
    <property type="entry name" value="Glyco_trans_4-like_N"/>
</dbReference>
<dbReference type="CDD" id="cd03801">
    <property type="entry name" value="GT4_PimA-like"/>
    <property type="match status" value="1"/>
</dbReference>
<gene>
    <name evidence="3" type="ORF">H6G05_01145</name>
</gene>
<keyword evidence="4" id="KW-1185">Reference proteome</keyword>
<dbReference type="Pfam" id="PF13439">
    <property type="entry name" value="Glyco_transf_4"/>
    <property type="match status" value="1"/>
</dbReference>
<dbReference type="Gene3D" id="3.40.50.2000">
    <property type="entry name" value="Glycogen Phosphorylase B"/>
    <property type="match status" value="2"/>
</dbReference>
<proteinExistence type="predicted"/>
<dbReference type="InterPro" id="IPR001296">
    <property type="entry name" value="Glyco_trans_1"/>
</dbReference>
<dbReference type="Proteomes" id="UP000618445">
    <property type="component" value="Unassembled WGS sequence"/>
</dbReference>
<accession>A0ABR8C413</accession>
<sequence>MRICIITSNVRLGDGQARVNYEIVKTAIQRKHNVTLVVRQVAPELKDNELIKCIYFPLRNIPTELLRGIIFTRLSDNWLIKHAHEFDIVMSCGAVTSKETDINVVHFVHSAWLNSPFHVSRMSKNLYGVYQWLYTSINTFLEKQAFQKSKILIAVSETIKQELINIGINENKIKVVLNGVDIDEFKPISQERNQFGLPENVDLALFVGEFKTNRKNLDTVLKALVNVPSLHLAVVGSIEDSPYPQLAKQLELEERVHFLGYRSDIAKIMQAVDFFVFPSRYEPFGMVVSEAMASGLPVITTAVSGVAAIITPECGIVLPDSEDILALTNAMLRLTNNFEMRKQMGQVARAIAEQHSWTSKATTYLDLFESFASNKV</sequence>
<organism evidence="3 4">
    <name type="scientific">Phormidium tenue FACHB-1050</name>
    <dbReference type="NCBI Taxonomy" id="2692857"/>
    <lineage>
        <taxon>Bacteria</taxon>
        <taxon>Bacillati</taxon>
        <taxon>Cyanobacteriota</taxon>
        <taxon>Cyanophyceae</taxon>
        <taxon>Oscillatoriophycideae</taxon>
        <taxon>Oscillatoriales</taxon>
        <taxon>Oscillatoriaceae</taxon>
        <taxon>Phormidium</taxon>
    </lineage>
</organism>
<evidence type="ECO:0000259" key="1">
    <source>
        <dbReference type="Pfam" id="PF00534"/>
    </source>
</evidence>
<feature type="domain" description="Glycosyltransferase subfamily 4-like N-terminal" evidence="2">
    <location>
        <begin position="14"/>
        <end position="183"/>
    </location>
</feature>
<dbReference type="RefSeq" id="WP_190575543.1">
    <property type="nucleotide sequence ID" value="NZ_CAWPQU010000001.1"/>
</dbReference>
<reference evidence="3 4" key="1">
    <citation type="journal article" date="2020" name="ISME J.">
        <title>Comparative genomics reveals insights into cyanobacterial evolution and habitat adaptation.</title>
        <authorList>
            <person name="Chen M.Y."/>
            <person name="Teng W.K."/>
            <person name="Zhao L."/>
            <person name="Hu C.X."/>
            <person name="Zhou Y.K."/>
            <person name="Han B.P."/>
            <person name="Song L.R."/>
            <person name="Shu W.S."/>
        </authorList>
    </citation>
    <scope>NUCLEOTIDE SEQUENCE [LARGE SCALE GENOMIC DNA]</scope>
    <source>
        <strain evidence="3 4">FACHB-1050</strain>
    </source>
</reference>
<dbReference type="PANTHER" id="PTHR12526:SF630">
    <property type="entry name" value="GLYCOSYLTRANSFERASE"/>
    <property type="match status" value="1"/>
</dbReference>
<evidence type="ECO:0000313" key="4">
    <source>
        <dbReference type="Proteomes" id="UP000618445"/>
    </source>
</evidence>
<comment type="caution">
    <text evidence="3">The sequence shown here is derived from an EMBL/GenBank/DDBJ whole genome shotgun (WGS) entry which is preliminary data.</text>
</comment>
<evidence type="ECO:0000313" key="3">
    <source>
        <dbReference type="EMBL" id="MBD2315453.1"/>
    </source>
</evidence>
<dbReference type="PANTHER" id="PTHR12526">
    <property type="entry name" value="GLYCOSYLTRANSFERASE"/>
    <property type="match status" value="1"/>
</dbReference>
<name>A0ABR8C413_9CYAN</name>
<dbReference type="EMBL" id="JACJQY010000001">
    <property type="protein sequence ID" value="MBD2315453.1"/>
    <property type="molecule type" value="Genomic_DNA"/>
</dbReference>
<dbReference type="SUPFAM" id="SSF53756">
    <property type="entry name" value="UDP-Glycosyltransferase/glycogen phosphorylase"/>
    <property type="match status" value="1"/>
</dbReference>
<protein>
    <submittedName>
        <fullName evidence="3">Glycosyltransferase family 4 protein</fullName>
    </submittedName>
</protein>